<organism evidence="3 4">
    <name type="scientific">Clostridium novyi B str. ATCC 27606</name>
    <dbReference type="NCBI Taxonomy" id="1443123"/>
    <lineage>
        <taxon>Bacteria</taxon>
        <taxon>Bacillati</taxon>
        <taxon>Bacillota</taxon>
        <taxon>Clostridia</taxon>
        <taxon>Eubacteriales</taxon>
        <taxon>Clostridiaceae</taxon>
        <taxon>Clostridium</taxon>
    </lineage>
</organism>
<evidence type="ECO:0000256" key="1">
    <source>
        <dbReference type="ARBA" id="ARBA00022729"/>
    </source>
</evidence>
<protein>
    <recommendedName>
        <fullName evidence="2">DUF4352 domain-containing protein</fullName>
    </recommendedName>
</protein>
<evidence type="ECO:0000259" key="2">
    <source>
        <dbReference type="Pfam" id="PF11611"/>
    </source>
</evidence>
<proteinExistence type="predicted"/>
<dbReference type="EMBL" id="JENW01000167">
    <property type="protein sequence ID" value="KEI11440.1"/>
    <property type="molecule type" value="Genomic_DNA"/>
</dbReference>
<keyword evidence="4" id="KW-1185">Reference proteome</keyword>
<keyword evidence="3" id="KW-0614">Plasmid</keyword>
<reference evidence="4" key="1">
    <citation type="journal article" date="2014" name="PLoS ONE">
        <title>Plasmidome interchange between Clostridium botulinum, Clostridium novyi and Clostridium haemolyticum converts strains of independent lineages into distinctly different pathogens.</title>
        <authorList>
            <person name="Skarin H."/>
            <person name="Segerman B."/>
        </authorList>
    </citation>
    <scope>NUCLEOTIDE SEQUENCE [LARGE SCALE GENOMIC DNA]</scope>
    <source>
        <strain evidence="4">ATCC 27606</strain>
    </source>
</reference>
<feature type="domain" description="DUF4352" evidence="2">
    <location>
        <begin position="60"/>
        <end position="181"/>
    </location>
</feature>
<dbReference type="InterPro" id="IPR029051">
    <property type="entry name" value="DUF4352"/>
</dbReference>
<gene>
    <name evidence="3" type="ORF">Z959_p0002</name>
</gene>
<evidence type="ECO:0000313" key="4">
    <source>
        <dbReference type="Proteomes" id="UP000027770"/>
    </source>
</evidence>
<dbReference type="Pfam" id="PF11611">
    <property type="entry name" value="DUF4352"/>
    <property type="match status" value="1"/>
</dbReference>
<dbReference type="AlphaFoldDB" id="A0AA40IRQ5"/>
<dbReference type="Proteomes" id="UP000027770">
    <property type="component" value="Plasmid p2Cn27606"/>
</dbReference>
<comment type="caution">
    <text evidence="3">The sequence shown here is derived from an EMBL/GenBank/DDBJ whole genome shotgun (WGS) entry which is preliminary data.</text>
</comment>
<name>A0AA40IRQ5_CLONO</name>
<evidence type="ECO:0000313" key="3">
    <source>
        <dbReference type="EMBL" id="KEI11440.1"/>
    </source>
</evidence>
<dbReference type="RefSeq" id="WP_039222505.1">
    <property type="nucleotide sequence ID" value="NZ_CM003350.1"/>
</dbReference>
<dbReference type="InterPro" id="IPR029050">
    <property type="entry name" value="Immunoprotect_excell_Ig-like"/>
</dbReference>
<keyword evidence="1" id="KW-0732">Signal</keyword>
<geneLocation type="plasmid" evidence="3 4">
    <name>p2Cn27606</name>
</geneLocation>
<accession>A0AA40IRQ5</accession>
<sequence length="203" mass="22446">MNKKRIVTIVLVIIAFIVGFFVGDNSAVNRINNSNNNKQLTQEANSTSTQNQETKSKVCKKGNESTCGDFSLKILDSKETTTIEAGNKSDNKTTKEKFIVCKVSLKNISKQPKQYRSTDFILGNMKDKSQYTINDAAFSAMSSANGKETIYNKNNNFVGVYKDINPNTSKQTYLVFEVPKDFNIADGVLISGGSGETTAFYLK</sequence>
<dbReference type="Gene3D" id="2.60.40.1240">
    <property type="match status" value="1"/>
</dbReference>